<evidence type="ECO:0000313" key="24">
    <source>
        <dbReference type="Proteomes" id="UP000024635"/>
    </source>
</evidence>
<evidence type="ECO:0000256" key="16">
    <source>
        <dbReference type="ARBA" id="ARBA00047899"/>
    </source>
</evidence>
<dbReference type="GO" id="GO:0005524">
    <property type="term" value="F:ATP binding"/>
    <property type="evidence" value="ECO:0007669"/>
    <property type="project" value="UniProtKB-UniRule"/>
</dbReference>
<keyword evidence="3" id="KW-0723">Serine/threonine-protein kinase</keyword>
<keyword evidence="5" id="KW-0479">Metal-binding</keyword>
<dbReference type="PROSITE" id="PS00108">
    <property type="entry name" value="PROTEIN_KINASE_ST"/>
    <property type="match status" value="1"/>
</dbReference>
<dbReference type="GO" id="GO:0000139">
    <property type="term" value="C:Golgi membrane"/>
    <property type="evidence" value="ECO:0007669"/>
    <property type="project" value="UniProtKB-SubCell"/>
</dbReference>
<gene>
    <name evidence="23" type="primary">Acey_s0177.g587</name>
    <name evidence="23" type="synonym">Acey-wee-1.3</name>
    <name evidence="23" type="ORF">Y032_0177g587</name>
</gene>
<evidence type="ECO:0000256" key="1">
    <source>
        <dbReference type="ARBA" id="ARBA00004395"/>
    </source>
</evidence>
<dbReference type="SUPFAM" id="SSF56112">
    <property type="entry name" value="Protein kinase-like (PK-like)"/>
    <property type="match status" value="1"/>
</dbReference>
<dbReference type="GO" id="GO:0005634">
    <property type="term" value="C:nucleus"/>
    <property type="evidence" value="ECO:0007669"/>
    <property type="project" value="TreeGrafter"/>
</dbReference>
<feature type="domain" description="Protein kinase" evidence="22">
    <location>
        <begin position="158"/>
        <end position="406"/>
    </location>
</feature>
<keyword evidence="24" id="KW-1185">Reference proteome</keyword>
<feature type="compositionally biased region" description="Polar residues" evidence="20">
    <location>
        <begin position="643"/>
        <end position="654"/>
    </location>
</feature>
<feature type="region of interest" description="Disordered" evidence="20">
    <location>
        <begin position="85"/>
        <end position="104"/>
    </location>
</feature>
<dbReference type="Proteomes" id="UP000024635">
    <property type="component" value="Unassembled WGS sequence"/>
</dbReference>
<keyword evidence="4" id="KW-0808">Transferase</keyword>
<dbReference type="Pfam" id="PF00069">
    <property type="entry name" value="Pkinase"/>
    <property type="match status" value="1"/>
</dbReference>
<evidence type="ECO:0000256" key="2">
    <source>
        <dbReference type="ARBA" id="ARBA00012513"/>
    </source>
</evidence>
<dbReference type="SMART" id="SM00220">
    <property type="entry name" value="S_TKc"/>
    <property type="match status" value="1"/>
</dbReference>
<feature type="compositionally biased region" description="Low complexity" evidence="20">
    <location>
        <begin position="655"/>
        <end position="668"/>
    </location>
</feature>
<dbReference type="FunFam" id="1.10.510.10:FF:000315">
    <property type="entry name" value="membrane-associated tyrosine- and threonine-specific cdc2-inhibitory kinase"/>
    <property type="match status" value="1"/>
</dbReference>
<dbReference type="GO" id="GO:0004674">
    <property type="term" value="F:protein serine/threonine kinase activity"/>
    <property type="evidence" value="ECO:0007669"/>
    <property type="project" value="UniProtKB-KW"/>
</dbReference>
<feature type="binding site" evidence="19">
    <location>
        <position position="187"/>
    </location>
    <ligand>
        <name>ATP</name>
        <dbReference type="ChEBI" id="CHEBI:30616"/>
    </ligand>
</feature>
<keyword evidence="10" id="KW-0744">Spermatogenesis</keyword>
<evidence type="ECO:0000256" key="13">
    <source>
        <dbReference type="ARBA" id="ARBA00023136"/>
    </source>
</evidence>
<keyword evidence="14" id="KW-0131">Cell cycle</keyword>
<dbReference type="EMBL" id="JARK01001513">
    <property type="protein sequence ID" value="EYB93930.1"/>
    <property type="molecule type" value="Genomic_DNA"/>
</dbReference>
<evidence type="ECO:0000256" key="18">
    <source>
        <dbReference type="ARBA" id="ARBA00071413"/>
    </source>
</evidence>
<comment type="catalytic activity">
    <reaction evidence="17">
        <text>L-seryl-[protein] + ATP = O-phospho-L-seryl-[protein] + ADP + H(+)</text>
        <dbReference type="Rhea" id="RHEA:17989"/>
        <dbReference type="Rhea" id="RHEA-COMP:9863"/>
        <dbReference type="Rhea" id="RHEA-COMP:11604"/>
        <dbReference type="ChEBI" id="CHEBI:15378"/>
        <dbReference type="ChEBI" id="CHEBI:29999"/>
        <dbReference type="ChEBI" id="CHEBI:30616"/>
        <dbReference type="ChEBI" id="CHEBI:83421"/>
        <dbReference type="ChEBI" id="CHEBI:456216"/>
        <dbReference type="EC" id="2.7.11.1"/>
    </reaction>
</comment>
<keyword evidence="12" id="KW-0333">Golgi apparatus</keyword>
<feature type="region of interest" description="Disordered" evidence="20">
    <location>
        <begin position="520"/>
        <end position="691"/>
    </location>
</feature>
<dbReference type="Gene3D" id="3.30.200.20">
    <property type="entry name" value="Phosphorylase Kinase, domain 1"/>
    <property type="match status" value="1"/>
</dbReference>
<keyword evidence="11" id="KW-0221">Differentiation</keyword>
<organism evidence="23 24">
    <name type="scientific">Ancylostoma ceylanicum</name>
    <dbReference type="NCBI Taxonomy" id="53326"/>
    <lineage>
        <taxon>Eukaryota</taxon>
        <taxon>Metazoa</taxon>
        <taxon>Ecdysozoa</taxon>
        <taxon>Nematoda</taxon>
        <taxon>Chromadorea</taxon>
        <taxon>Rhabditida</taxon>
        <taxon>Rhabditina</taxon>
        <taxon>Rhabditomorpha</taxon>
        <taxon>Strongyloidea</taxon>
        <taxon>Ancylostomatidae</taxon>
        <taxon>Ancylostomatinae</taxon>
        <taxon>Ancylostoma</taxon>
    </lineage>
</organism>
<dbReference type="PROSITE" id="PS00107">
    <property type="entry name" value="PROTEIN_KINASE_ATP"/>
    <property type="match status" value="1"/>
</dbReference>
<dbReference type="InterPro" id="IPR011009">
    <property type="entry name" value="Kinase-like_dom_sf"/>
</dbReference>
<comment type="catalytic activity">
    <reaction evidence="16">
        <text>L-threonyl-[protein] + ATP = O-phospho-L-threonyl-[protein] + ADP + H(+)</text>
        <dbReference type="Rhea" id="RHEA:46608"/>
        <dbReference type="Rhea" id="RHEA-COMP:11060"/>
        <dbReference type="Rhea" id="RHEA-COMP:11605"/>
        <dbReference type="ChEBI" id="CHEBI:15378"/>
        <dbReference type="ChEBI" id="CHEBI:30013"/>
        <dbReference type="ChEBI" id="CHEBI:30616"/>
        <dbReference type="ChEBI" id="CHEBI:61977"/>
        <dbReference type="ChEBI" id="CHEBI:456216"/>
        <dbReference type="EC" id="2.7.11.1"/>
    </reaction>
</comment>
<dbReference type="GO" id="GO:0007283">
    <property type="term" value="P:spermatogenesis"/>
    <property type="evidence" value="ECO:0007669"/>
    <property type="project" value="UniProtKB-KW"/>
</dbReference>
<dbReference type="EC" id="2.7.11.1" evidence="2"/>
<evidence type="ECO:0000256" key="3">
    <source>
        <dbReference type="ARBA" id="ARBA00022527"/>
    </source>
</evidence>
<evidence type="ECO:0000313" key="23">
    <source>
        <dbReference type="EMBL" id="EYB93930.1"/>
    </source>
</evidence>
<feature type="compositionally biased region" description="Polar residues" evidence="20">
    <location>
        <begin position="682"/>
        <end position="691"/>
    </location>
</feature>
<dbReference type="GO" id="GO:0046872">
    <property type="term" value="F:metal ion binding"/>
    <property type="evidence" value="ECO:0007669"/>
    <property type="project" value="UniProtKB-KW"/>
</dbReference>
<comment type="caution">
    <text evidence="23">The sequence shown here is derived from an EMBL/GenBank/DDBJ whole genome shotgun (WGS) entry which is preliminary data.</text>
</comment>
<name>A0A016STR6_9BILA</name>
<evidence type="ECO:0000256" key="17">
    <source>
        <dbReference type="ARBA" id="ARBA00048679"/>
    </source>
</evidence>
<evidence type="ECO:0000256" key="4">
    <source>
        <dbReference type="ARBA" id="ARBA00022679"/>
    </source>
</evidence>
<proteinExistence type="inferred from homology"/>
<dbReference type="PANTHER" id="PTHR11042">
    <property type="entry name" value="EUKARYOTIC TRANSLATION INITIATION FACTOR 2-ALPHA KINASE EIF2-ALPHA KINASE -RELATED"/>
    <property type="match status" value="1"/>
</dbReference>
<feature type="compositionally biased region" description="Basic residues" evidence="20">
    <location>
        <begin position="669"/>
        <end position="681"/>
    </location>
</feature>
<dbReference type="Gene3D" id="1.10.510.10">
    <property type="entry name" value="Transferase(Phosphotransferase) domain 1"/>
    <property type="match status" value="1"/>
</dbReference>
<evidence type="ECO:0000256" key="5">
    <source>
        <dbReference type="ARBA" id="ARBA00022723"/>
    </source>
</evidence>
<evidence type="ECO:0000256" key="12">
    <source>
        <dbReference type="ARBA" id="ARBA00023034"/>
    </source>
</evidence>
<evidence type="ECO:0000256" key="15">
    <source>
        <dbReference type="ARBA" id="ARBA00037982"/>
    </source>
</evidence>
<evidence type="ECO:0000256" key="8">
    <source>
        <dbReference type="ARBA" id="ARBA00022840"/>
    </source>
</evidence>
<keyword evidence="9" id="KW-0460">Magnesium</keyword>
<keyword evidence="21" id="KW-0812">Transmembrane</keyword>
<dbReference type="OrthoDB" id="5337378at2759"/>
<keyword evidence="8 19" id="KW-0067">ATP-binding</keyword>
<dbReference type="InterPro" id="IPR000719">
    <property type="entry name" value="Prot_kinase_dom"/>
</dbReference>
<comment type="similarity">
    <text evidence="15">Belongs to the protein kinase superfamily. Ser/Thr protein kinase family. GCN2 subfamily.</text>
</comment>
<feature type="transmembrane region" description="Helical" evidence="21">
    <location>
        <begin position="433"/>
        <end position="452"/>
    </location>
</feature>
<evidence type="ECO:0000256" key="14">
    <source>
        <dbReference type="ARBA" id="ARBA00023306"/>
    </source>
</evidence>
<protein>
    <recommendedName>
        <fullName evidence="18">Membrane-associated tyrosine- and threonine-specific cdc2-inhibitory kinase wee-1.3</fullName>
        <ecNumber evidence="2">2.7.11.1</ecNumber>
    </recommendedName>
</protein>
<dbReference type="InterPro" id="IPR050339">
    <property type="entry name" value="CC_SR_Kinase"/>
</dbReference>
<dbReference type="PANTHER" id="PTHR11042:SF183">
    <property type="entry name" value="MEMBRANE-ASSOCIATED TYROSINE- AND THREONINE-SPECIFIC CDC2-INHIBITORY KINASE"/>
    <property type="match status" value="1"/>
</dbReference>
<dbReference type="GO" id="GO:0048477">
    <property type="term" value="P:oogenesis"/>
    <property type="evidence" value="ECO:0007669"/>
    <property type="project" value="UniProtKB-KW"/>
</dbReference>
<keyword evidence="11" id="KW-0896">Oogenesis</keyword>
<accession>A0A016STR6</accession>
<keyword evidence="13 21" id="KW-0472">Membrane</keyword>
<evidence type="ECO:0000256" key="6">
    <source>
        <dbReference type="ARBA" id="ARBA00022741"/>
    </source>
</evidence>
<keyword evidence="7" id="KW-0418">Kinase</keyword>
<comment type="subcellular location">
    <subcellularLocation>
        <location evidence="1">Golgi apparatus membrane</location>
        <topology evidence="1">Peripheral membrane protein</topology>
    </subcellularLocation>
</comment>
<dbReference type="PROSITE" id="PS50011">
    <property type="entry name" value="PROTEIN_KINASE_DOM"/>
    <property type="match status" value="1"/>
</dbReference>
<evidence type="ECO:0000256" key="10">
    <source>
        <dbReference type="ARBA" id="ARBA00022871"/>
    </source>
</evidence>
<evidence type="ECO:0000256" key="19">
    <source>
        <dbReference type="PROSITE-ProRule" id="PRU10141"/>
    </source>
</evidence>
<dbReference type="GO" id="GO:0110031">
    <property type="term" value="P:negative regulation of G2/MI transition of meiotic cell cycle"/>
    <property type="evidence" value="ECO:0007669"/>
    <property type="project" value="TreeGrafter"/>
</dbReference>
<dbReference type="InterPro" id="IPR008271">
    <property type="entry name" value="Ser/Thr_kinase_AS"/>
</dbReference>
<keyword evidence="6 19" id="KW-0547">Nucleotide-binding</keyword>
<sequence>MPSLDLSQLYGYSASGMSGSIVSDRARIHERITKRIDFVVIHGFSMVEDFIMDHETEASSSLCDEAFRSPSVQPKFYDTRASPLSTKREKMRRNSGRTPCSVPRAVKTAPPLSRIYPRRFALQTPHQVSFRNIPPDNIVAHSPLYNPHISMPYFEQCYTIERKLGQGSFGEAYAVFCKEDGRRYAVKRALDAFRSSADRNLKLREVQKHELLPSHINLVQFCKAWEENGRLYILTELCERSLLDYCSEIHTVPEKEIWNIFIDILRAVDHLHSHDLLHVDIKPENIFLTRDKVCKLGDFGLIFDLKNDTSYTPEEGDAKYLAPEVLNASPTKAADVFSIGITILEVTTDLDLPSRGDTWHQIRSGDIPDRFFMGVSKDLTRLIKWLMSPDPSARPTTAQALSDTAIASRASMRSCYLAYHQAMNMISDHTNTVLVWLLALIHLLAIPFLMFFDALRKKKNDVCTTPYKGTTLFATRTPEVNGSIRHKRISRWGEDDSDSEERYSRHNFTTLSKRFLEMEDQHSGGDPFPRYRLNFDDDTPSSSSEKNDVAGVKAGTISTPISSTPLSKSRRSESRAFMTELPKRHPGSGDWSPLSRRRFDDSDDDSLEASHLTRGTMSCPPYRQPLRSRFRNRPIPRLDFSRVGNTPESCSSPATNTDSTASSFSSTTKRTKQQPHSKHSRMVSTFYSLNG</sequence>
<evidence type="ECO:0000256" key="11">
    <source>
        <dbReference type="ARBA" id="ARBA00022943"/>
    </source>
</evidence>
<evidence type="ECO:0000256" key="20">
    <source>
        <dbReference type="SAM" id="MobiDB-lite"/>
    </source>
</evidence>
<feature type="compositionally biased region" description="Low complexity" evidence="20">
    <location>
        <begin position="556"/>
        <end position="565"/>
    </location>
</feature>
<dbReference type="GO" id="GO:0051321">
    <property type="term" value="P:meiotic cell cycle"/>
    <property type="evidence" value="ECO:0007669"/>
    <property type="project" value="TreeGrafter"/>
</dbReference>
<evidence type="ECO:0000259" key="22">
    <source>
        <dbReference type="PROSITE" id="PS50011"/>
    </source>
</evidence>
<evidence type="ECO:0000256" key="21">
    <source>
        <dbReference type="SAM" id="Phobius"/>
    </source>
</evidence>
<dbReference type="STRING" id="53326.A0A016STR6"/>
<evidence type="ECO:0000256" key="9">
    <source>
        <dbReference type="ARBA" id="ARBA00022842"/>
    </source>
</evidence>
<evidence type="ECO:0000256" key="7">
    <source>
        <dbReference type="ARBA" id="ARBA00022777"/>
    </source>
</evidence>
<keyword evidence="21" id="KW-1133">Transmembrane helix</keyword>
<dbReference type="AlphaFoldDB" id="A0A016STR6"/>
<dbReference type="InterPro" id="IPR017441">
    <property type="entry name" value="Protein_kinase_ATP_BS"/>
</dbReference>
<reference evidence="24" key="1">
    <citation type="journal article" date="2015" name="Nat. Genet.">
        <title>The genome and transcriptome of the zoonotic hookworm Ancylostoma ceylanicum identify infection-specific gene families.</title>
        <authorList>
            <person name="Schwarz E.M."/>
            <person name="Hu Y."/>
            <person name="Antoshechkin I."/>
            <person name="Miller M.M."/>
            <person name="Sternberg P.W."/>
            <person name="Aroian R.V."/>
        </authorList>
    </citation>
    <scope>NUCLEOTIDE SEQUENCE</scope>
    <source>
        <strain evidence="24">HY135</strain>
    </source>
</reference>